<evidence type="ECO:0000256" key="6">
    <source>
        <dbReference type="ARBA" id="ARBA00023163"/>
    </source>
</evidence>
<name>A0A819K451_9BILA</name>
<keyword evidence="6" id="KW-0804">Transcription</keyword>
<reference evidence="9" key="1">
    <citation type="submission" date="2021-02" db="EMBL/GenBank/DDBJ databases">
        <authorList>
            <person name="Nowell W R."/>
        </authorList>
    </citation>
    <scope>NUCLEOTIDE SEQUENCE</scope>
</reference>
<accession>A0A819K451</accession>
<evidence type="ECO:0000313" key="10">
    <source>
        <dbReference type="Proteomes" id="UP000663881"/>
    </source>
</evidence>
<dbReference type="Proteomes" id="UP000663881">
    <property type="component" value="Unassembled WGS sequence"/>
</dbReference>
<sequence length="664" mass="76648">MAAEQLKIHFIFSETDNNRTNGFCMLCQKNYKDKTGIYSNFTKHLRRKHKEEYDELFNSDDEDLTESNVNRVDYPTTTEPTSDKVKQNRFNMSIARYLIVKCNLPLSIAENSGFRQFMKDCNCKWTPISSKKLKFDYIAQLTEQMKQNVNQVLNEAKYITLTVDGWSDRKNRSFIGVTCHFINQKCEPKAFLIDFVRFKSPHTGDNIYRITESILDHYNIKDKVFKIITDNASTMIKAFKFGLLVNDEINDDNDNDDYQIPLHFDTNTILHNVSQHIADHDLEFMDIQYNNDDEDNDNPADIRLSCFIHSLQLCVRDGLKNASYVPKLLKKCQDVARFSHKSLKVADLLEDLNKRISKMNVTRWNSEFLFIKSIFSIRDDLEQITSLMDNPVKFSKNDFTVLEEMIDILEPFHDISIKCQAETAVTASLVVPSVVHLISHLRDIKPSISLCIKLVQQLETSMQLRFSGIINRLALVDGIDNSAFGDPVYFIAAVLDPSFKLFWVLDLKLSTQMEQRLKQHIIDLIINEMKKDLSMSTAKSTNIANSSVASSSCSTPLRKKRRILFNYDENVTNDINDSSTLDPAVQLDAYLNDLVRTEFSEYWFHSQLNILKNLIERIFSVQASSAPIERVFSHAGLILSSRRTNLNENLFRDLVLLCVDQNLL</sequence>
<keyword evidence="7" id="KW-0539">Nucleus</keyword>
<keyword evidence="4" id="KW-0862">Zinc</keyword>
<evidence type="ECO:0000256" key="7">
    <source>
        <dbReference type="ARBA" id="ARBA00023242"/>
    </source>
</evidence>
<dbReference type="GO" id="GO:0003677">
    <property type="term" value="F:DNA binding"/>
    <property type="evidence" value="ECO:0007669"/>
    <property type="project" value="InterPro"/>
</dbReference>
<keyword evidence="2" id="KW-0479">Metal-binding</keyword>
<keyword evidence="3" id="KW-0863">Zinc-finger</keyword>
<dbReference type="PANTHER" id="PTHR46481:SF10">
    <property type="entry name" value="ZINC FINGER BED DOMAIN-CONTAINING PROTEIN 39"/>
    <property type="match status" value="1"/>
</dbReference>
<evidence type="ECO:0000256" key="5">
    <source>
        <dbReference type="ARBA" id="ARBA00023015"/>
    </source>
</evidence>
<feature type="domain" description="BED-type" evidence="8">
    <location>
        <begin position="9"/>
        <end position="50"/>
    </location>
</feature>
<evidence type="ECO:0000259" key="8">
    <source>
        <dbReference type="Pfam" id="PF02892"/>
    </source>
</evidence>
<evidence type="ECO:0000256" key="1">
    <source>
        <dbReference type="ARBA" id="ARBA00004123"/>
    </source>
</evidence>
<evidence type="ECO:0000256" key="2">
    <source>
        <dbReference type="ARBA" id="ARBA00022723"/>
    </source>
</evidence>
<protein>
    <recommendedName>
        <fullName evidence="8">BED-type domain-containing protein</fullName>
    </recommendedName>
</protein>
<organism evidence="9 10">
    <name type="scientific">Adineta steineri</name>
    <dbReference type="NCBI Taxonomy" id="433720"/>
    <lineage>
        <taxon>Eukaryota</taxon>
        <taxon>Metazoa</taxon>
        <taxon>Spiralia</taxon>
        <taxon>Gnathifera</taxon>
        <taxon>Rotifera</taxon>
        <taxon>Eurotatoria</taxon>
        <taxon>Bdelloidea</taxon>
        <taxon>Adinetida</taxon>
        <taxon>Adinetidae</taxon>
        <taxon>Adineta</taxon>
    </lineage>
</organism>
<dbReference type="InterPro" id="IPR003656">
    <property type="entry name" value="Znf_BED"/>
</dbReference>
<dbReference type="EMBL" id="CAJOAY010002292">
    <property type="protein sequence ID" value="CAF3939596.1"/>
    <property type="molecule type" value="Genomic_DNA"/>
</dbReference>
<dbReference type="GO" id="GO:0008270">
    <property type="term" value="F:zinc ion binding"/>
    <property type="evidence" value="ECO:0007669"/>
    <property type="project" value="UniProtKB-KW"/>
</dbReference>
<dbReference type="Pfam" id="PF02892">
    <property type="entry name" value="zf-BED"/>
    <property type="match status" value="1"/>
</dbReference>
<dbReference type="InterPro" id="IPR012337">
    <property type="entry name" value="RNaseH-like_sf"/>
</dbReference>
<evidence type="ECO:0000256" key="3">
    <source>
        <dbReference type="ARBA" id="ARBA00022771"/>
    </source>
</evidence>
<dbReference type="PANTHER" id="PTHR46481">
    <property type="entry name" value="ZINC FINGER BED DOMAIN-CONTAINING PROTEIN 4"/>
    <property type="match status" value="1"/>
</dbReference>
<evidence type="ECO:0000256" key="4">
    <source>
        <dbReference type="ARBA" id="ARBA00022833"/>
    </source>
</evidence>
<keyword evidence="5" id="KW-0805">Transcription regulation</keyword>
<dbReference type="AlphaFoldDB" id="A0A819K451"/>
<dbReference type="InterPro" id="IPR052035">
    <property type="entry name" value="ZnF_BED_domain_contain"/>
</dbReference>
<comment type="subcellular location">
    <subcellularLocation>
        <location evidence="1">Nucleus</location>
    </subcellularLocation>
</comment>
<evidence type="ECO:0000313" key="9">
    <source>
        <dbReference type="EMBL" id="CAF3939596.1"/>
    </source>
</evidence>
<dbReference type="GO" id="GO:0005634">
    <property type="term" value="C:nucleus"/>
    <property type="evidence" value="ECO:0007669"/>
    <property type="project" value="UniProtKB-SubCell"/>
</dbReference>
<proteinExistence type="predicted"/>
<gene>
    <name evidence="9" type="ORF">OKA104_LOCUS26306</name>
</gene>
<dbReference type="SUPFAM" id="SSF53098">
    <property type="entry name" value="Ribonuclease H-like"/>
    <property type="match status" value="1"/>
</dbReference>
<comment type="caution">
    <text evidence="9">The sequence shown here is derived from an EMBL/GenBank/DDBJ whole genome shotgun (WGS) entry which is preliminary data.</text>
</comment>